<feature type="non-terminal residue" evidence="1">
    <location>
        <position position="1"/>
    </location>
</feature>
<name>A0A2M8Q689_9CHLR</name>
<dbReference type="AlphaFoldDB" id="A0A2M8Q689"/>
<proteinExistence type="predicted"/>
<organism evidence="1 2">
    <name type="scientific">Candidatus Thermofonsia Clade 3 bacterium</name>
    <dbReference type="NCBI Taxonomy" id="2364212"/>
    <lineage>
        <taxon>Bacteria</taxon>
        <taxon>Bacillati</taxon>
        <taxon>Chloroflexota</taxon>
        <taxon>Candidatus Thermofontia</taxon>
        <taxon>Candidatus Thermofonsia Clade 3</taxon>
    </lineage>
</organism>
<dbReference type="Proteomes" id="UP000230790">
    <property type="component" value="Unassembled WGS sequence"/>
</dbReference>
<evidence type="ECO:0000313" key="2">
    <source>
        <dbReference type="Proteomes" id="UP000230790"/>
    </source>
</evidence>
<reference evidence="1 2" key="1">
    <citation type="submission" date="2017-11" db="EMBL/GenBank/DDBJ databases">
        <title>Evolution of Phototrophy in the Chloroflexi Phylum Driven by Horizontal Gene Transfer.</title>
        <authorList>
            <person name="Ward L.M."/>
            <person name="Hemp J."/>
            <person name="Shih P.M."/>
            <person name="Mcglynn S.E."/>
            <person name="Fischer W."/>
        </authorList>
    </citation>
    <scope>NUCLEOTIDE SEQUENCE [LARGE SCALE GENOMIC DNA]</scope>
    <source>
        <strain evidence="1">JP3_7</strain>
    </source>
</reference>
<protein>
    <recommendedName>
        <fullName evidence="3">MBL fold metallo-hydrolase</fullName>
    </recommendedName>
</protein>
<gene>
    <name evidence="1" type="ORF">CUN48_19565</name>
</gene>
<evidence type="ECO:0008006" key="3">
    <source>
        <dbReference type="Google" id="ProtNLM"/>
    </source>
</evidence>
<accession>A0A2M8Q689</accession>
<sequence length="104" mass="11254">LHAIFLGGSAIIQSPSGHQAVFAGGGGDVASTLDRIAPLWDREIELLITPQRSEYTRRDTLPLLQRYRVQTLVVPDGSEAEGDSLAEWQRVLVSSVGRVLTASI</sequence>
<dbReference type="EMBL" id="PGTN01001229">
    <property type="protein sequence ID" value="PJF45304.1"/>
    <property type="molecule type" value="Genomic_DNA"/>
</dbReference>
<evidence type="ECO:0000313" key="1">
    <source>
        <dbReference type="EMBL" id="PJF45304.1"/>
    </source>
</evidence>
<comment type="caution">
    <text evidence="1">The sequence shown here is derived from an EMBL/GenBank/DDBJ whole genome shotgun (WGS) entry which is preliminary data.</text>
</comment>
<feature type="non-terminal residue" evidence="1">
    <location>
        <position position="104"/>
    </location>
</feature>